<dbReference type="EMBL" id="BPLR01004407">
    <property type="protein sequence ID" value="GIX94675.1"/>
    <property type="molecule type" value="Genomic_DNA"/>
</dbReference>
<keyword evidence="2" id="KW-1185">Reference proteome</keyword>
<gene>
    <name evidence="1" type="ORF">CEXT_577251</name>
</gene>
<organism evidence="1 2">
    <name type="scientific">Caerostris extrusa</name>
    <name type="common">Bark spider</name>
    <name type="synonym">Caerostris bankana</name>
    <dbReference type="NCBI Taxonomy" id="172846"/>
    <lineage>
        <taxon>Eukaryota</taxon>
        <taxon>Metazoa</taxon>
        <taxon>Ecdysozoa</taxon>
        <taxon>Arthropoda</taxon>
        <taxon>Chelicerata</taxon>
        <taxon>Arachnida</taxon>
        <taxon>Araneae</taxon>
        <taxon>Araneomorphae</taxon>
        <taxon>Entelegynae</taxon>
        <taxon>Araneoidea</taxon>
        <taxon>Araneidae</taxon>
        <taxon>Caerostris</taxon>
    </lineage>
</organism>
<evidence type="ECO:0000313" key="2">
    <source>
        <dbReference type="Proteomes" id="UP001054945"/>
    </source>
</evidence>
<evidence type="ECO:0000313" key="1">
    <source>
        <dbReference type="EMBL" id="GIX94675.1"/>
    </source>
</evidence>
<proteinExistence type="predicted"/>
<name>A0AAV4PBV3_CAEEX</name>
<sequence>MDASNRQRLTFIHRLLQFLSGLETILIHKQLNSSPVRIFFDNSSGIMFHGHLCYTTTCGYFKQSTAKHQQIWQLHSSYGYGYG</sequence>
<dbReference type="AlphaFoldDB" id="A0AAV4PBV3"/>
<reference evidence="1 2" key="1">
    <citation type="submission" date="2021-06" db="EMBL/GenBank/DDBJ databases">
        <title>Caerostris extrusa draft genome.</title>
        <authorList>
            <person name="Kono N."/>
            <person name="Arakawa K."/>
        </authorList>
    </citation>
    <scope>NUCLEOTIDE SEQUENCE [LARGE SCALE GENOMIC DNA]</scope>
</reference>
<accession>A0AAV4PBV3</accession>
<protein>
    <submittedName>
        <fullName evidence="1">Uncharacterized protein</fullName>
    </submittedName>
</protein>
<comment type="caution">
    <text evidence="1">The sequence shown here is derived from an EMBL/GenBank/DDBJ whole genome shotgun (WGS) entry which is preliminary data.</text>
</comment>
<dbReference type="Proteomes" id="UP001054945">
    <property type="component" value="Unassembled WGS sequence"/>
</dbReference>